<evidence type="ECO:0000256" key="12">
    <source>
        <dbReference type="ARBA" id="ARBA00023204"/>
    </source>
</evidence>
<dbReference type="Gene3D" id="1.10.10.10">
    <property type="entry name" value="Winged helix-like DNA-binding domain superfamily/Winged helix DNA-binding domain"/>
    <property type="match status" value="1"/>
</dbReference>
<dbReference type="Pfam" id="PF02805">
    <property type="entry name" value="Ada_Zn_binding"/>
    <property type="match status" value="1"/>
</dbReference>
<dbReference type="InterPro" id="IPR036631">
    <property type="entry name" value="MGMT_N_sf"/>
</dbReference>
<dbReference type="InterPro" id="IPR018062">
    <property type="entry name" value="HTH_AraC-typ_CS"/>
</dbReference>
<evidence type="ECO:0000256" key="1">
    <source>
        <dbReference type="ARBA" id="ARBA00001286"/>
    </source>
</evidence>
<comment type="catalytic activity">
    <reaction evidence="1">
        <text>a 4-O-methyl-thymidine in DNA + L-cysteinyl-[protein] = a thymidine in DNA + S-methyl-L-cysteinyl-[protein]</text>
        <dbReference type="Rhea" id="RHEA:53428"/>
        <dbReference type="Rhea" id="RHEA-COMP:10131"/>
        <dbReference type="Rhea" id="RHEA-COMP:10132"/>
        <dbReference type="Rhea" id="RHEA-COMP:13555"/>
        <dbReference type="Rhea" id="RHEA-COMP:13556"/>
        <dbReference type="ChEBI" id="CHEBI:29950"/>
        <dbReference type="ChEBI" id="CHEBI:82612"/>
        <dbReference type="ChEBI" id="CHEBI:137386"/>
        <dbReference type="ChEBI" id="CHEBI:137387"/>
        <dbReference type="EC" id="2.1.1.63"/>
    </reaction>
</comment>
<keyword evidence="11" id="KW-0804">Transcription</keyword>
<dbReference type="PIRSF" id="PIRSF000409">
    <property type="entry name" value="Ada"/>
    <property type="match status" value="1"/>
</dbReference>
<evidence type="ECO:0000256" key="8">
    <source>
        <dbReference type="ARBA" id="ARBA00023015"/>
    </source>
</evidence>
<organism evidence="15 16">
    <name type="scientific">Azospirillum melinis</name>
    <dbReference type="NCBI Taxonomy" id="328839"/>
    <lineage>
        <taxon>Bacteria</taxon>
        <taxon>Pseudomonadati</taxon>
        <taxon>Pseudomonadota</taxon>
        <taxon>Alphaproteobacteria</taxon>
        <taxon>Rhodospirillales</taxon>
        <taxon>Azospirillaceae</taxon>
        <taxon>Azospirillum</taxon>
    </lineage>
</organism>
<evidence type="ECO:0000313" key="15">
    <source>
        <dbReference type="EMBL" id="NUA99550.1"/>
    </source>
</evidence>
<keyword evidence="8" id="KW-0805">Transcription regulation</keyword>
<dbReference type="GO" id="GO:0003677">
    <property type="term" value="F:DNA binding"/>
    <property type="evidence" value="ECO:0007669"/>
    <property type="project" value="UniProtKB-KW"/>
</dbReference>
<evidence type="ECO:0000256" key="2">
    <source>
        <dbReference type="ARBA" id="ARBA00001947"/>
    </source>
</evidence>
<dbReference type="Pfam" id="PF01035">
    <property type="entry name" value="DNA_binding_1"/>
    <property type="match status" value="1"/>
</dbReference>
<dbReference type="InterPro" id="IPR014048">
    <property type="entry name" value="MethylDNA_cys_MeTrfase_DNA-bd"/>
</dbReference>
<dbReference type="Proteomes" id="UP000605086">
    <property type="component" value="Unassembled WGS sequence"/>
</dbReference>
<comment type="cofactor">
    <cofactor evidence="2">
        <name>Zn(2+)</name>
        <dbReference type="ChEBI" id="CHEBI:29105"/>
    </cofactor>
</comment>
<name>A0ABX2KAI5_9PROT</name>
<comment type="caution">
    <text evidence="15">The sequence shown here is derived from an EMBL/GenBank/DDBJ whole genome shotgun (WGS) entry which is preliminary data.</text>
</comment>
<dbReference type="SUPFAM" id="SSF57884">
    <property type="entry name" value="Ada DNA repair protein, N-terminal domain (N-Ada 10)"/>
    <property type="match status" value="1"/>
</dbReference>
<dbReference type="PROSITE" id="PS00374">
    <property type="entry name" value="MGMT"/>
    <property type="match status" value="1"/>
</dbReference>
<comment type="catalytic activity">
    <reaction evidence="13">
        <text>a 6-O-methyl-2'-deoxyguanosine in DNA + L-cysteinyl-[protein] = S-methyl-L-cysteinyl-[protein] + a 2'-deoxyguanosine in DNA</text>
        <dbReference type="Rhea" id="RHEA:24000"/>
        <dbReference type="Rhea" id="RHEA-COMP:10131"/>
        <dbReference type="Rhea" id="RHEA-COMP:10132"/>
        <dbReference type="Rhea" id="RHEA-COMP:11367"/>
        <dbReference type="Rhea" id="RHEA-COMP:11368"/>
        <dbReference type="ChEBI" id="CHEBI:29950"/>
        <dbReference type="ChEBI" id="CHEBI:82612"/>
        <dbReference type="ChEBI" id="CHEBI:85445"/>
        <dbReference type="ChEBI" id="CHEBI:85448"/>
        <dbReference type="EC" id="2.1.1.63"/>
    </reaction>
</comment>
<keyword evidence="12" id="KW-0234">DNA repair</keyword>
<dbReference type="NCBIfam" id="NF011964">
    <property type="entry name" value="PRK15435.1"/>
    <property type="match status" value="1"/>
</dbReference>
<dbReference type="PROSITE" id="PS01124">
    <property type="entry name" value="HTH_ARAC_FAMILY_2"/>
    <property type="match status" value="1"/>
</dbReference>
<dbReference type="InterPro" id="IPR036217">
    <property type="entry name" value="MethylDNA_cys_MeTrfase_DNAb"/>
</dbReference>
<accession>A0ABX2KAI5</accession>
<evidence type="ECO:0000256" key="7">
    <source>
        <dbReference type="ARBA" id="ARBA00022833"/>
    </source>
</evidence>
<keyword evidence="3 15" id="KW-0489">Methyltransferase</keyword>
<reference evidence="15 16" key="1">
    <citation type="submission" date="2019-10" db="EMBL/GenBank/DDBJ databases">
        <title>Genome sequence of Azospirillum melinis.</title>
        <authorList>
            <person name="Ambrosini A."/>
            <person name="Sant'Anna F.H."/>
            <person name="Cassan F.D."/>
            <person name="Souza E.M."/>
            <person name="Passaglia L.M.P."/>
        </authorList>
    </citation>
    <scope>NUCLEOTIDE SEQUENCE [LARGE SCALE GENOMIC DNA]</scope>
    <source>
        <strain evidence="15 16">TMCY0552</strain>
    </source>
</reference>
<keyword evidence="10" id="KW-0010">Activator</keyword>
<keyword evidence="7" id="KW-0862">Zinc</keyword>
<dbReference type="SMART" id="SM00342">
    <property type="entry name" value="HTH_ARAC"/>
    <property type="match status" value="1"/>
</dbReference>
<dbReference type="GO" id="GO:0008168">
    <property type="term" value="F:methyltransferase activity"/>
    <property type="evidence" value="ECO:0007669"/>
    <property type="project" value="UniProtKB-KW"/>
</dbReference>
<evidence type="ECO:0000256" key="10">
    <source>
        <dbReference type="ARBA" id="ARBA00023159"/>
    </source>
</evidence>
<evidence type="ECO:0000256" key="5">
    <source>
        <dbReference type="ARBA" id="ARBA00022723"/>
    </source>
</evidence>
<evidence type="ECO:0000259" key="14">
    <source>
        <dbReference type="PROSITE" id="PS01124"/>
    </source>
</evidence>
<keyword evidence="9 15" id="KW-0238">DNA-binding</keyword>
<dbReference type="PANTHER" id="PTHR10815:SF14">
    <property type="entry name" value="BIFUNCTIONAL TRANSCRIPTIONAL ACTIVATOR_DNA REPAIR ENZYME ADA"/>
    <property type="match status" value="1"/>
</dbReference>
<dbReference type="SUPFAM" id="SSF53155">
    <property type="entry name" value="Methylated DNA-protein cysteine methyltransferase domain"/>
    <property type="match status" value="1"/>
</dbReference>
<dbReference type="Gene3D" id="1.10.10.60">
    <property type="entry name" value="Homeodomain-like"/>
    <property type="match status" value="1"/>
</dbReference>
<feature type="domain" description="HTH araC/xylS-type" evidence="14">
    <location>
        <begin position="89"/>
        <end position="185"/>
    </location>
</feature>
<evidence type="ECO:0000256" key="13">
    <source>
        <dbReference type="ARBA" id="ARBA00049348"/>
    </source>
</evidence>
<dbReference type="InterPro" id="IPR016221">
    <property type="entry name" value="Bifunct_regulatory_prot_Ada"/>
</dbReference>
<dbReference type="Gene3D" id="3.30.160.70">
    <property type="entry name" value="Methylated DNA-protein cysteine methyltransferase domain"/>
    <property type="match status" value="1"/>
</dbReference>
<dbReference type="NCBIfam" id="TIGR00589">
    <property type="entry name" value="ogt"/>
    <property type="match status" value="1"/>
</dbReference>
<dbReference type="SUPFAM" id="SSF46689">
    <property type="entry name" value="Homeodomain-like"/>
    <property type="match status" value="1"/>
</dbReference>
<keyword evidence="4" id="KW-0808">Transferase</keyword>
<keyword evidence="16" id="KW-1185">Reference proteome</keyword>
<dbReference type="InterPro" id="IPR036388">
    <property type="entry name" value="WH-like_DNA-bd_sf"/>
</dbReference>
<dbReference type="SUPFAM" id="SSF46767">
    <property type="entry name" value="Methylated DNA-protein cysteine methyltransferase, C-terminal domain"/>
    <property type="match status" value="1"/>
</dbReference>
<proteinExistence type="predicted"/>
<dbReference type="InterPro" id="IPR009057">
    <property type="entry name" value="Homeodomain-like_sf"/>
</dbReference>
<dbReference type="InterPro" id="IPR004026">
    <property type="entry name" value="Ada_DNA_repair_Zn-bd"/>
</dbReference>
<evidence type="ECO:0000256" key="11">
    <source>
        <dbReference type="ARBA" id="ARBA00023163"/>
    </source>
</evidence>
<dbReference type="CDD" id="cd06445">
    <property type="entry name" value="ATase"/>
    <property type="match status" value="1"/>
</dbReference>
<gene>
    <name evidence="15" type="primary">ada</name>
    <name evidence="15" type="ORF">GBZ48_09620</name>
</gene>
<evidence type="ECO:0000313" key="16">
    <source>
        <dbReference type="Proteomes" id="UP000605086"/>
    </source>
</evidence>
<dbReference type="InterPro" id="IPR035451">
    <property type="entry name" value="Ada-like_dom_sf"/>
</dbReference>
<dbReference type="EMBL" id="WHOS01000009">
    <property type="protein sequence ID" value="NUA99550.1"/>
    <property type="molecule type" value="Genomic_DNA"/>
</dbReference>
<dbReference type="GO" id="GO:0032259">
    <property type="term" value="P:methylation"/>
    <property type="evidence" value="ECO:0007669"/>
    <property type="project" value="UniProtKB-KW"/>
</dbReference>
<dbReference type="Pfam" id="PF12833">
    <property type="entry name" value="HTH_18"/>
    <property type="match status" value="1"/>
</dbReference>
<sequence>MADPVITDVEAERWEALRRRDPAADGRFVYAVRSTGVYCRPSCAARPARPENVAFYATNAEAERAGFRPCKRCRPDGPSQGDRRAEAVAAACRLIEEAEEAPQLDELAAAAGMSPHHFHRIFKQVTGVTPRAYVQAQRAARVADALQQAGSVTEAIYEAGYGSSGRFYETAGARLGMTPTNYRRGGAGETIRFAVGACSLGSILVAVTERGVCAILLGDDPDLLLRDLQDRFPRAELIGGDPDFEATVAQVVGFVETPGTGLALPLDIGGTAFQQRVWQALRAIPAGRTASYAEIATAIGEPAAVRAVARACGANPLAVAIPCHRVVRSDGGLSGYRWGVERKRDLLDRERKEATR</sequence>
<dbReference type="PROSITE" id="PS00041">
    <property type="entry name" value="HTH_ARAC_FAMILY_1"/>
    <property type="match status" value="1"/>
</dbReference>
<dbReference type="Gene3D" id="3.40.10.10">
    <property type="entry name" value="DNA Methylphosphotriester Repair Domain"/>
    <property type="match status" value="1"/>
</dbReference>
<dbReference type="InterPro" id="IPR001497">
    <property type="entry name" value="MethylDNA_cys_MeTrfase_AS"/>
</dbReference>
<evidence type="ECO:0000256" key="9">
    <source>
        <dbReference type="ARBA" id="ARBA00023125"/>
    </source>
</evidence>
<protein>
    <submittedName>
        <fullName evidence="15">Bifunctional DNA-binding transcriptional regulator/O6-methylguanine-DNA methyltransferase Ada</fullName>
    </submittedName>
</protein>
<evidence type="ECO:0000256" key="6">
    <source>
        <dbReference type="ARBA" id="ARBA00022763"/>
    </source>
</evidence>
<keyword evidence="6" id="KW-0227">DNA damage</keyword>
<evidence type="ECO:0000256" key="3">
    <source>
        <dbReference type="ARBA" id="ARBA00022603"/>
    </source>
</evidence>
<dbReference type="InterPro" id="IPR018060">
    <property type="entry name" value="HTH_AraC"/>
</dbReference>
<keyword evidence="5" id="KW-0479">Metal-binding</keyword>
<dbReference type="PANTHER" id="PTHR10815">
    <property type="entry name" value="METHYLATED-DNA--PROTEIN-CYSTEINE METHYLTRANSFERASE"/>
    <property type="match status" value="1"/>
</dbReference>
<evidence type="ECO:0000256" key="4">
    <source>
        <dbReference type="ARBA" id="ARBA00022679"/>
    </source>
</evidence>